<dbReference type="InterPro" id="IPR011331">
    <property type="entry name" value="Ribosomal_eL37/eL43"/>
</dbReference>
<evidence type="ECO:0000256" key="7">
    <source>
        <dbReference type="ARBA" id="ARBA00022980"/>
    </source>
</evidence>
<keyword evidence="6 9" id="KW-0694">RNA-binding</keyword>
<evidence type="ECO:0000256" key="9">
    <source>
        <dbReference type="RuleBase" id="RU000576"/>
    </source>
</evidence>
<evidence type="ECO:0000256" key="8">
    <source>
        <dbReference type="ARBA" id="ARBA00023274"/>
    </source>
</evidence>
<dbReference type="GO" id="GO:0003735">
    <property type="term" value="F:structural constituent of ribosome"/>
    <property type="evidence" value="ECO:0007669"/>
    <property type="project" value="InterPro"/>
</dbReference>
<keyword evidence="7 9" id="KW-0689">Ribosomal protein</keyword>
<dbReference type="GeneID" id="24917978"/>
<dbReference type="FunCoup" id="D8LXM3">
    <property type="interactions" value="244"/>
</dbReference>
<evidence type="ECO:0000256" key="1">
    <source>
        <dbReference type="ARBA" id="ARBA00009805"/>
    </source>
</evidence>
<evidence type="ECO:0000313" key="11">
    <source>
        <dbReference type="Proteomes" id="UP000008312"/>
    </source>
</evidence>
<dbReference type="FunFam" id="2.20.25.30:FF:000001">
    <property type="entry name" value="Ribosomal protein L37"/>
    <property type="match status" value="1"/>
</dbReference>
<dbReference type="InterPro" id="IPR011332">
    <property type="entry name" value="Ribosomal_zn-bd"/>
</dbReference>
<evidence type="ECO:0000313" key="10">
    <source>
        <dbReference type="EMBL" id="CBK20328.2"/>
    </source>
</evidence>
<dbReference type="InterPro" id="IPR001569">
    <property type="entry name" value="Ribosomal_eL37"/>
</dbReference>
<evidence type="ECO:0000256" key="6">
    <source>
        <dbReference type="ARBA" id="ARBA00022884"/>
    </source>
</evidence>
<keyword evidence="5 9" id="KW-0862">Zinc</keyword>
<dbReference type="OrthoDB" id="10259236at2759"/>
<dbReference type="AlphaFoldDB" id="D8LXM3"/>
<dbReference type="PROSITE" id="PS01077">
    <property type="entry name" value="RIBOSOMAL_L37E"/>
    <property type="match status" value="1"/>
</dbReference>
<organism evidence="10">
    <name type="scientific">Blastocystis hominis</name>
    <dbReference type="NCBI Taxonomy" id="12968"/>
    <lineage>
        <taxon>Eukaryota</taxon>
        <taxon>Sar</taxon>
        <taxon>Stramenopiles</taxon>
        <taxon>Bigyra</taxon>
        <taxon>Opalozoa</taxon>
        <taxon>Opalinata</taxon>
        <taxon>Blastocystidae</taxon>
        <taxon>Blastocystis</taxon>
    </lineage>
</organism>
<dbReference type="RefSeq" id="XP_012894376.1">
    <property type="nucleotide sequence ID" value="XM_013038922.1"/>
</dbReference>
<keyword evidence="11" id="KW-1185">Reference proteome</keyword>
<name>D8LXM3_BLAHO</name>
<dbReference type="PANTHER" id="PTHR10768:SF0">
    <property type="entry name" value="RIBOSOMAL PROTEIN L37"/>
    <property type="match status" value="1"/>
</dbReference>
<dbReference type="Gene3D" id="2.20.25.30">
    <property type="match status" value="1"/>
</dbReference>
<dbReference type="InParanoid" id="D8LXM3"/>
<accession>D8LXM3</accession>
<dbReference type="GO" id="GO:0022625">
    <property type="term" value="C:cytosolic large ribosomal subunit"/>
    <property type="evidence" value="ECO:0007669"/>
    <property type="project" value="TreeGrafter"/>
</dbReference>
<dbReference type="Proteomes" id="UP000008312">
    <property type="component" value="Unassembled WGS sequence"/>
</dbReference>
<dbReference type="SUPFAM" id="SSF57829">
    <property type="entry name" value="Zn-binding ribosomal proteins"/>
    <property type="match status" value="1"/>
</dbReference>
<dbReference type="InterPro" id="IPR018267">
    <property type="entry name" value="Ribosomal_eL37_CS"/>
</dbReference>
<evidence type="ECO:0000256" key="4">
    <source>
        <dbReference type="ARBA" id="ARBA00022771"/>
    </source>
</evidence>
<dbReference type="PANTHER" id="PTHR10768">
    <property type="entry name" value="60S RIBOSOMAL PROTEIN L37"/>
    <property type="match status" value="1"/>
</dbReference>
<keyword evidence="3 9" id="KW-0699">rRNA-binding</keyword>
<protein>
    <recommendedName>
        <fullName evidence="9">Ribosomal protein L37</fullName>
    </recommendedName>
</protein>
<comment type="similarity">
    <text evidence="1 9">Belongs to the eukaryotic ribosomal protein eL37 family.</text>
</comment>
<keyword evidence="8 9" id="KW-0687">Ribonucleoprotein</keyword>
<dbReference type="GO" id="GO:0019843">
    <property type="term" value="F:rRNA binding"/>
    <property type="evidence" value="ECO:0007669"/>
    <property type="project" value="UniProtKB-KW"/>
</dbReference>
<keyword evidence="4" id="KW-0863">Zinc-finger</keyword>
<dbReference type="GO" id="GO:0006412">
    <property type="term" value="P:translation"/>
    <property type="evidence" value="ECO:0007669"/>
    <property type="project" value="InterPro"/>
</dbReference>
<dbReference type="HAMAP" id="MF_00547">
    <property type="entry name" value="Ribosomal_eL37"/>
    <property type="match status" value="1"/>
</dbReference>
<gene>
    <name evidence="10" type="ORF">GSBLH_T00000678001</name>
</gene>
<reference evidence="10" key="1">
    <citation type="submission" date="2010-02" db="EMBL/GenBank/DDBJ databases">
        <title>Sequencing and annotation of the Blastocystis hominis genome.</title>
        <authorList>
            <person name="Wincker P."/>
        </authorList>
    </citation>
    <scope>NUCLEOTIDE SEQUENCE</scope>
    <source>
        <strain evidence="10">Singapore isolate B</strain>
    </source>
</reference>
<proteinExistence type="inferred from homology"/>
<dbReference type="GO" id="GO:0008270">
    <property type="term" value="F:zinc ion binding"/>
    <property type="evidence" value="ECO:0007669"/>
    <property type="project" value="UniProtKB-KW"/>
</dbReference>
<keyword evidence="2 9" id="KW-0479">Metal-binding</keyword>
<evidence type="ECO:0000256" key="5">
    <source>
        <dbReference type="ARBA" id="ARBA00022833"/>
    </source>
</evidence>
<comment type="function">
    <text evidence="9">Component of the large ribosomal subunit. The ribosome is a large ribonucleoprotein complex responsible for the synthesis of proteins in the cell.</text>
</comment>
<dbReference type="OMA" id="RMAYLKH"/>
<evidence type="ECO:0000256" key="2">
    <source>
        <dbReference type="ARBA" id="ARBA00022723"/>
    </source>
</evidence>
<sequence>MSVFFVTKGTSSFGKRHTKTHTICRRCGRRAFHIQKSRCGSCGYPDAKMRHYNWALKSSRRRGQGTGRMSYLKTMTRRFKNGFREGTEAVARKN</sequence>
<evidence type="ECO:0000256" key="3">
    <source>
        <dbReference type="ARBA" id="ARBA00022730"/>
    </source>
</evidence>
<dbReference type="Pfam" id="PF01907">
    <property type="entry name" value="Ribosomal_L37e"/>
    <property type="match status" value="1"/>
</dbReference>
<dbReference type="EMBL" id="FN668639">
    <property type="protein sequence ID" value="CBK20328.2"/>
    <property type="molecule type" value="Genomic_DNA"/>
</dbReference>